<dbReference type="AlphaFoldDB" id="A0A6J1BWK1"/>
<proteinExistence type="inferred from homology"/>
<organism evidence="3 4">
    <name type="scientific">Momordica charantia</name>
    <name type="common">Bitter gourd</name>
    <name type="synonym">Balsam pear</name>
    <dbReference type="NCBI Taxonomy" id="3673"/>
    <lineage>
        <taxon>Eukaryota</taxon>
        <taxon>Viridiplantae</taxon>
        <taxon>Streptophyta</taxon>
        <taxon>Embryophyta</taxon>
        <taxon>Tracheophyta</taxon>
        <taxon>Spermatophyta</taxon>
        <taxon>Magnoliopsida</taxon>
        <taxon>eudicotyledons</taxon>
        <taxon>Gunneridae</taxon>
        <taxon>Pentapetalae</taxon>
        <taxon>rosids</taxon>
        <taxon>fabids</taxon>
        <taxon>Cucurbitales</taxon>
        <taxon>Cucurbitaceae</taxon>
        <taxon>Momordiceae</taxon>
        <taxon>Momordica</taxon>
    </lineage>
</organism>
<evidence type="ECO:0000313" key="4">
    <source>
        <dbReference type="RefSeq" id="XP_022133634.1"/>
    </source>
</evidence>
<protein>
    <submittedName>
        <fullName evidence="4">UDP-glycosyltransferase 83A1-like</fullName>
    </submittedName>
</protein>
<keyword evidence="3" id="KW-1185">Reference proteome</keyword>
<dbReference type="OrthoDB" id="5835829at2759"/>
<dbReference type="PANTHER" id="PTHR11926">
    <property type="entry name" value="GLUCOSYL/GLUCURONOSYL TRANSFERASES"/>
    <property type="match status" value="1"/>
</dbReference>
<sequence length="270" mass="30064">MGNPHIVSVPFPSQGHVNPVMHISQKLAKNGVTVTVVNADFIHTKVVASLGDFKDTILSSHLQLVSLPDGFGPDENRYSVDKLFYRLMAALRSQLRQLLSQFDKHNACVLVDLNMAWVLELAHDLGIRGVVFSSFSAAYCAINFSIPKFIQDGIIDAQGVPMKQQKVQLRPGMPLMDTVDLPWRCLGYEEADTKKVFEYLVEQGRGFELAEWYLFNTAYDLEPEAVSLSPKILSVGPLAASQAGQFWKEDDSCLAWLDQHPPKSVLFLGL</sequence>
<accession>A0A6J1BWK1</accession>
<dbReference type="GO" id="GO:0080043">
    <property type="term" value="F:quercetin 3-O-glucosyltransferase activity"/>
    <property type="evidence" value="ECO:0007669"/>
    <property type="project" value="TreeGrafter"/>
</dbReference>
<feature type="domain" description="Glycosyltransferase N-terminal" evidence="2">
    <location>
        <begin position="6"/>
        <end position="58"/>
    </location>
</feature>
<gene>
    <name evidence="4" type="primary">LOC111006173</name>
</gene>
<dbReference type="Pfam" id="PF26168">
    <property type="entry name" value="Glyco_transf_N"/>
    <property type="match status" value="1"/>
</dbReference>
<dbReference type="InterPro" id="IPR058980">
    <property type="entry name" value="Glyco_transf_N"/>
</dbReference>
<dbReference type="SUPFAM" id="SSF53756">
    <property type="entry name" value="UDP-Glycosyltransferase/glycogen phosphorylase"/>
    <property type="match status" value="1"/>
</dbReference>
<dbReference type="FunFam" id="3.40.50.2000:FF:000108">
    <property type="entry name" value="UDP-glycosyltransferase 83A1"/>
    <property type="match status" value="1"/>
</dbReference>
<dbReference type="PANTHER" id="PTHR11926:SF1530">
    <property type="entry name" value="EF-HAND DOMAIN-CONTAINING PROTEIN"/>
    <property type="match status" value="1"/>
</dbReference>
<dbReference type="RefSeq" id="XP_022133634.1">
    <property type="nucleotide sequence ID" value="XM_022277942.1"/>
</dbReference>
<comment type="similarity">
    <text evidence="1">Belongs to the UDP-glycosyltransferase family.</text>
</comment>
<dbReference type="GO" id="GO:0080044">
    <property type="term" value="F:quercetin 7-O-glucosyltransferase activity"/>
    <property type="evidence" value="ECO:0007669"/>
    <property type="project" value="TreeGrafter"/>
</dbReference>
<name>A0A6J1BWK1_MOMCH</name>
<dbReference type="GeneID" id="111006173"/>
<dbReference type="Proteomes" id="UP000504603">
    <property type="component" value="Unplaced"/>
</dbReference>
<evidence type="ECO:0000256" key="1">
    <source>
        <dbReference type="ARBA" id="ARBA00009995"/>
    </source>
</evidence>
<reference evidence="4" key="1">
    <citation type="submission" date="2025-08" db="UniProtKB">
        <authorList>
            <consortium name="RefSeq"/>
        </authorList>
    </citation>
    <scope>IDENTIFICATION</scope>
    <source>
        <strain evidence="4">OHB3-1</strain>
    </source>
</reference>
<dbReference type="KEGG" id="mcha:111006173"/>
<evidence type="ECO:0000259" key="2">
    <source>
        <dbReference type="Pfam" id="PF26168"/>
    </source>
</evidence>
<dbReference type="Gene3D" id="3.40.50.2000">
    <property type="entry name" value="Glycogen Phosphorylase B"/>
    <property type="match status" value="1"/>
</dbReference>
<evidence type="ECO:0000313" key="3">
    <source>
        <dbReference type="Proteomes" id="UP000504603"/>
    </source>
</evidence>